<keyword evidence="3" id="KW-1185">Reference proteome</keyword>
<feature type="transmembrane region" description="Helical" evidence="1">
    <location>
        <begin position="34"/>
        <end position="54"/>
    </location>
</feature>
<organism evidence="2 3">
    <name type="scientific">Anabaenopsis circularis NIES-21</name>
    <dbReference type="NCBI Taxonomy" id="1085406"/>
    <lineage>
        <taxon>Bacteria</taxon>
        <taxon>Bacillati</taxon>
        <taxon>Cyanobacteriota</taxon>
        <taxon>Cyanophyceae</taxon>
        <taxon>Nostocales</taxon>
        <taxon>Nodulariaceae</taxon>
        <taxon>Anabaenopsis</taxon>
    </lineage>
</organism>
<gene>
    <name evidence="2" type="ORF">NIES21_16860</name>
</gene>
<evidence type="ECO:0000256" key="1">
    <source>
        <dbReference type="SAM" id="Phobius"/>
    </source>
</evidence>
<dbReference type="Proteomes" id="UP000218287">
    <property type="component" value="Chromosome"/>
</dbReference>
<dbReference type="OrthoDB" id="532694at2"/>
<proteinExistence type="predicted"/>
<accession>A0A1Z4GEC2</accession>
<evidence type="ECO:0000313" key="2">
    <source>
        <dbReference type="EMBL" id="BAY15865.1"/>
    </source>
</evidence>
<keyword evidence="1" id="KW-0812">Transmembrane</keyword>
<name>A0A1Z4GEC2_9CYAN</name>
<evidence type="ECO:0000313" key="3">
    <source>
        <dbReference type="Proteomes" id="UP000218287"/>
    </source>
</evidence>
<dbReference type="PROSITE" id="PS51257">
    <property type="entry name" value="PROKAR_LIPOPROTEIN"/>
    <property type="match status" value="1"/>
</dbReference>
<protein>
    <submittedName>
        <fullName evidence="2">Uncharacterized protein</fullName>
    </submittedName>
</protein>
<keyword evidence="1" id="KW-0472">Membrane</keyword>
<keyword evidence="1" id="KW-1133">Transmembrane helix</keyword>
<dbReference type="EMBL" id="AP018174">
    <property type="protein sequence ID" value="BAY15865.1"/>
    <property type="molecule type" value="Genomic_DNA"/>
</dbReference>
<sequence>MPTIKRKHLIWFCLLLLSCGYFSAMSNLEINSYLKSVVFMLPLQFAAIFYVTYLRWNRS</sequence>
<dbReference type="AlphaFoldDB" id="A0A1Z4GEC2"/>
<reference evidence="2 3" key="1">
    <citation type="submission" date="2017-06" db="EMBL/GenBank/DDBJ databases">
        <title>Genome sequencing of cyanobaciteial culture collection at National Institute for Environmental Studies (NIES).</title>
        <authorList>
            <person name="Hirose Y."/>
            <person name="Shimura Y."/>
            <person name="Fujisawa T."/>
            <person name="Nakamura Y."/>
            <person name="Kawachi M."/>
        </authorList>
    </citation>
    <scope>NUCLEOTIDE SEQUENCE [LARGE SCALE GENOMIC DNA]</scope>
    <source>
        <strain evidence="2 3">NIES-21</strain>
    </source>
</reference>